<dbReference type="Proteomes" id="UP000295008">
    <property type="component" value="Unassembled WGS sequence"/>
</dbReference>
<evidence type="ECO:0000313" key="2">
    <source>
        <dbReference type="Proteomes" id="UP000295008"/>
    </source>
</evidence>
<dbReference type="InterPro" id="IPR019700">
    <property type="entry name" value="Sigma-G_inhibitor_Gin"/>
</dbReference>
<dbReference type="Pfam" id="PF10764">
    <property type="entry name" value="Gin"/>
    <property type="match status" value="1"/>
</dbReference>
<name>A0A4R1QVX0_HYDET</name>
<proteinExistence type="predicted"/>
<comment type="caution">
    <text evidence="1">The sequence shown here is derived from an EMBL/GenBank/DDBJ whole genome shotgun (WGS) entry which is preliminary data.</text>
</comment>
<reference evidence="1 2" key="1">
    <citation type="submission" date="2019-03" db="EMBL/GenBank/DDBJ databases">
        <title>Genomic Encyclopedia of Type Strains, Phase IV (KMG-IV): sequencing the most valuable type-strain genomes for metagenomic binning, comparative biology and taxonomic classification.</title>
        <authorList>
            <person name="Goeker M."/>
        </authorList>
    </citation>
    <scope>NUCLEOTIDE SEQUENCE [LARGE SCALE GENOMIC DNA]</scope>
    <source>
        <strain evidence="1 2">LX-B</strain>
    </source>
</reference>
<sequence>MSSPACFGCGETLPGGIEICGQYLCEDCEARLVRSKAGQNDYQQWIDSCRSFWEKIKIDLKNTVE</sequence>
<dbReference type="EMBL" id="SLUN01000057">
    <property type="protein sequence ID" value="TCL55144.1"/>
    <property type="molecule type" value="Genomic_DNA"/>
</dbReference>
<accession>A0A4R1QVX0</accession>
<protein>
    <submittedName>
        <fullName evidence="1">Inhibitor of sigma-G Gin protein</fullName>
    </submittedName>
</protein>
<gene>
    <name evidence="1" type="ORF">EDC14_105711</name>
</gene>
<organism evidence="1 2">
    <name type="scientific">Hydrogenispora ethanolica</name>
    <dbReference type="NCBI Taxonomy" id="1082276"/>
    <lineage>
        <taxon>Bacteria</taxon>
        <taxon>Bacillati</taxon>
        <taxon>Bacillota</taxon>
        <taxon>Hydrogenispora</taxon>
    </lineage>
</organism>
<keyword evidence="2" id="KW-1185">Reference proteome</keyword>
<dbReference type="AlphaFoldDB" id="A0A4R1QVX0"/>
<evidence type="ECO:0000313" key="1">
    <source>
        <dbReference type="EMBL" id="TCL55144.1"/>
    </source>
</evidence>
<dbReference type="RefSeq" id="WP_132017757.1">
    <property type="nucleotide sequence ID" value="NZ_SLUN01000057.1"/>
</dbReference>
<dbReference type="OrthoDB" id="2886653at2"/>